<dbReference type="GeneID" id="106808849"/>
<dbReference type="Gene3D" id="1.10.630.10">
    <property type="entry name" value="Cytochrome P450"/>
    <property type="match status" value="1"/>
</dbReference>
<evidence type="ECO:0000313" key="6">
    <source>
        <dbReference type="RefSeq" id="XP_014667220.1"/>
    </source>
</evidence>
<dbReference type="InterPro" id="IPR036396">
    <property type="entry name" value="Cyt_P450_sf"/>
</dbReference>
<keyword evidence="5" id="KW-1185">Reference proteome</keyword>
<dbReference type="InterPro" id="IPR050182">
    <property type="entry name" value="Cytochrome_P450_fam2"/>
</dbReference>
<name>A0ABM1E4U9_PRICU</name>
<dbReference type="Proteomes" id="UP000695022">
    <property type="component" value="Unplaced"/>
</dbReference>
<proteinExistence type="inferred from homology"/>
<evidence type="ECO:0000256" key="4">
    <source>
        <dbReference type="ARBA" id="ARBA00023033"/>
    </source>
</evidence>
<keyword evidence="2" id="KW-0479">Metal-binding</keyword>
<dbReference type="InterPro" id="IPR002401">
    <property type="entry name" value="Cyt_P450_E_grp-I"/>
</dbReference>
<evidence type="ECO:0000256" key="3">
    <source>
        <dbReference type="ARBA" id="ARBA00023004"/>
    </source>
</evidence>
<dbReference type="PANTHER" id="PTHR24300:SF403">
    <property type="entry name" value="CYTOCHROME P450 306A1"/>
    <property type="match status" value="1"/>
</dbReference>
<organism evidence="5 6">
    <name type="scientific">Priapulus caudatus</name>
    <name type="common">Priapulid worm</name>
    <dbReference type="NCBI Taxonomy" id="37621"/>
    <lineage>
        <taxon>Eukaryota</taxon>
        <taxon>Metazoa</taxon>
        <taxon>Ecdysozoa</taxon>
        <taxon>Scalidophora</taxon>
        <taxon>Priapulida</taxon>
        <taxon>Priapulimorpha</taxon>
        <taxon>Priapulimorphida</taxon>
        <taxon>Priapulidae</taxon>
        <taxon>Priapulus</taxon>
    </lineage>
</organism>
<keyword evidence="3" id="KW-0408">Iron</keyword>
<protein>
    <submittedName>
        <fullName evidence="6">Cytochrome P450 2J3-like</fullName>
    </submittedName>
</protein>
<dbReference type="PRINTS" id="PR00463">
    <property type="entry name" value="EP450I"/>
</dbReference>
<evidence type="ECO:0000256" key="2">
    <source>
        <dbReference type="ARBA" id="ARBA00022723"/>
    </source>
</evidence>
<dbReference type="SUPFAM" id="SSF48264">
    <property type="entry name" value="Cytochrome P450"/>
    <property type="match status" value="1"/>
</dbReference>
<accession>A0ABM1E4U9</accession>
<keyword evidence="4" id="KW-0503">Monooxygenase</keyword>
<sequence length="351" mass="40718">MGVRNNDPRPKNRGVVVRSGDTLIVNGYDVVYEAFATREHHFMETPHLYIPRQLIGYDGLIFGAYGERWKNIRKFTMTVLRDFGVGHATLKERIMAELEAVTAAANVICSINFGDRFEYSNEKFQRLLNVTDELFSMRLITAVDNVMPILRFIPNGFLPKALAIFTEIRRFTQEVIDEHRSTFDPENIRDFVDYYLLAAHESAHKDSDVTIAKGVELDSFSDSHLFQILANLFNGGTETTATSLGWLFLYLLKYPDVQRKEQQEIDTYTHAMIVEMQRHANIAAIGPPHAPLRDTFWHRYNIPRKSMIIANLWSVHRDPKYWHNADAYDPDRWLDKDGKFVKREAFLPFLI</sequence>
<reference evidence="6" key="1">
    <citation type="submission" date="2025-08" db="UniProtKB">
        <authorList>
            <consortium name="RefSeq"/>
        </authorList>
    </citation>
    <scope>IDENTIFICATION</scope>
</reference>
<evidence type="ECO:0000313" key="5">
    <source>
        <dbReference type="Proteomes" id="UP000695022"/>
    </source>
</evidence>
<dbReference type="Pfam" id="PF00067">
    <property type="entry name" value="p450"/>
    <property type="match status" value="1"/>
</dbReference>
<dbReference type="InterPro" id="IPR001128">
    <property type="entry name" value="Cyt_P450"/>
</dbReference>
<dbReference type="PANTHER" id="PTHR24300">
    <property type="entry name" value="CYTOCHROME P450 508A4-RELATED"/>
    <property type="match status" value="1"/>
</dbReference>
<dbReference type="RefSeq" id="XP_014667220.1">
    <property type="nucleotide sequence ID" value="XM_014811734.1"/>
</dbReference>
<evidence type="ECO:0000256" key="1">
    <source>
        <dbReference type="ARBA" id="ARBA00010617"/>
    </source>
</evidence>
<gene>
    <name evidence="6" type="primary">LOC106808849</name>
</gene>
<comment type="similarity">
    <text evidence="1">Belongs to the cytochrome P450 family.</text>
</comment>
<keyword evidence="4" id="KW-0560">Oxidoreductase</keyword>